<evidence type="ECO:0000313" key="1">
    <source>
        <dbReference type="EMBL" id="ETK13420.1"/>
    </source>
</evidence>
<evidence type="ECO:0008006" key="3">
    <source>
        <dbReference type="Google" id="ProtNLM"/>
    </source>
</evidence>
<dbReference type="EMBL" id="AYYF01000317">
    <property type="protein sequence ID" value="ETK13420.1"/>
    <property type="molecule type" value="Genomic_DNA"/>
</dbReference>
<protein>
    <recommendedName>
        <fullName evidence="3">Outer membrane efflux protein</fullName>
    </recommendedName>
</protein>
<proteinExistence type="predicted"/>
<name>W2D1Z0_9BACT</name>
<accession>W2D1Z0</accession>
<dbReference type="GO" id="GO:0015562">
    <property type="term" value="F:efflux transmembrane transporter activity"/>
    <property type="evidence" value="ECO:0007669"/>
    <property type="project" value="InterPro"/>
</dbReference>
<dbReference type="PATRIC" id="fig|1411915.3.peg.51"/>
<organism evidence="1 2">
    <name type="scientific">Tannerella sp. oral taxon BU063 isolate Cell 8/11</name>
    <dbReference type="NCBI Taxonomy" id="1411915"/>
    <lineage>
        <taxon>Bacteria</taxon>
        <taxon>Pseudomonadati</taxon>
        <taxon>Bacteroidota</taxon>
        <taxon>Bacteroidia</taxon>
        <taxon>Bacteroidales</taxon>
        <taxon>Tannerellaceae</taxon>
        <taxon>Tannerella</taxon>
    </lineage>
</organism>
<reference evidence="1 2" key="1">
    <citation type="submission" date="2013-11" db="EMBL/GenBank/DDBJ databases">
        <title>Single cell genomics of uncultured Tannerella BU063 (oral taxon 286).</title>
        <authorList>
            <person name="Beall C.J."/>
            <person name="Campbell A.G."/>
            <person name="Griffen A.L."/>
            <person name="Podar M."/>
            <person name="Leys E.J."/>
        </authorList>
    </citation>
    <scope>NUCLEOTIDE SEQUENCE [LARGE SCALE GENOMIC DNA]</scope>
    <source>
        <strain evidence="1">Cell 8/11</strain>
    </source>
</reference>
<dbReference type="SUPFAM" id="SSF56954">
    <property type="entry name" value="Outer membrane efflux proteins (OEP)"/>
    <property type="match status" value="1"/>
</dbReference>
<evidence type="ECO:0000313" key="2">
    <source>
        <dbReference type="Proteomes" id="UP000034980"/>
    </source>
</evidence>
<dbReference type="AlphaFoldDB" id="W2D1Z0"/>
<dbReference type="Gene3D" id="1.20.1600.10">
    <property type="entry name" value="Outer membrane efflux proteins (OEP)"/>
    <property type="match status" value="1"/>
</dbReference>
<gene>
    <name evidence="1" type="ORF">T235_01605</name>
</gene>
<sequence>MGCGCSESKCTFTNPGIDRIWAASCSAAENLRLNRDSYEAGTVPLTDLLDAQTQLCLARDRYTEACTAYCNARTAYRQAVGEQGARIVPELSQFLCRRI</sequence>
<dbReference type="Proteomes" id="UP000034980">
    <property type="component" value="Unassembled WGS sequence"/>
</dbReference>
<comment type="caution">
    <text evidence="1">The sequence shown here is derived from an EMBL/GenBank/DDBJ whole genome shotgun (WGS) entry which is preliminary data.</text>
</comment>